<protein>
    <submittedName>
        <fullName evidence="1">Uncharacterized protein</fullName>
    </submittedName>
</protein>
<organism evidence="1 2">
    <name type="scientific">Trematosphaeria pertusa</name>
    <dbReference type="NCBI Taxonomy" id="390896"/>
    <lineage>
        <taxon>Eukaryota</taxon>
        <taxon>Fungi</taxon>
        <taxon>Dikarya</taxon>
        <taxon>Ascomycota</taxon>
        <taxon>Pezizomycotina</taxon>
        <taxon>Dothideomycetes</taxon>
        <taxon>Pleosporomycetidae</taxon>
        <taxon>Pleosporales</taxon>
        <taxon>Massarineae</taxon>
        <taxon>Trematosphaeriaceae</taxon>
        <taxon>Trematosphaeria</taxon>
    </lineage>
</organism>
<evidence type="ECO:0000313" key="1">
    <source>
        <dbReference type="EMBL" id="KAF2256908.1"/>
    </source>
</evidence>
<accession>A0A6A6J2W2</accession>
<dbReference type="Proteomes" id="UP000800094">
    <property type="component" value="Unassembled WGS sequence"/>
</dbReference>
<dbReference type="AlphaFoldDB" id="A0A6A6J2W2"/>
<dbReference type="RefSeq" id="XP_033691912.1">
    <property type="nucleotide sequence ID" value="XM_033827672.1"/>
</dbReference>
<reference evidence="1" key="1">
    <citation type="journal article" date="2020" name="Stud. Mycol.">
        <title>101 Dothideomycetes genomes: a test case for predicting lifestyles and emergence of pathogens.</title>
        <authorList>
            <person name="Haridas S."/>
            <person name="Albert R."/>
            <person name="Binder M."/>
            <person name="Bloem J."/>
            <person name="Labutti K."/>
            <person name="Salamov A."/>
            <person name="Andreopoulos B."/>
            <person name="Baker S."/>
            <person name="Barry K."/>
            <person name="Bills G."/>
            <person name="Bluhm B."/>
            <person name="Cannon C."/>
            <person name="Castanera R."/>
            <person name="Culley D."/>
            <person name="Daum C."/>
            <person name="Ezra D."/>
            <person name="Gonzalez J."/>
            <person name="Henrissat B."/>
            <person name="Kuo A."/>
            <person name="Liang C."/>
            <person name="Lipzen A."/>
            <person name="Lutzoni F."/>
            <person name="Magnuson J."/>
            <person name="Mondo S."/>
            <person name="Nolan M."/>
            <person name="Ohm R."/>
            <person name="Pangilinan J."/>
            <person name="Park H.-J."/>
            <person name="Ramirez L."/>
            <person name="Alfaro M."/>
            <person name="Sun H."/>
            <person name="Tritt A."/>
            <person name="Yoshinaga Y."/>
            <person name="Zwiers L.-H."/>
            <person name="Turgeon B."/>
            <person name="Goodwin S."/>
            <person name="Spatafora J."/>
            <person name="Crous P."/>
            <person name="Grigoriev I."/>
        </authorList>
    </citation>
    <scope>NUCLEOTIDE SEQUENCE</scope>
    <source>
        <strain evidence="1">CBS 122368</strain>
    </source>
</reference>
<keyword evidence="2" id="KW-1185">Reference proteome</keyword>
<sequence length="164" mass="19180">MWNSEELGEFSDVDRFIRARCPPRVEGPCQCSRDVVIPYYLDPLYMGLEDATNCAKILCENINVHLKRADNVQHLIHGDLFHTGFKFSSSIRALTLKFSVDRCLRKDYQIGERTTAWMRASQVKTMLELEEPERLSRWLRTYYEEDLNGEVTVDIALQRLSARF</sequence>
<evidence type="ECO:0000313" key="2">
    <source>
        <dbReference type="Proteomes" id="UP000800094"/>
    </source>
</evidence>
<gene>
    <name evidence="1" type="ORF">BU26DRAFT_513656</name>
</gene>
<name>A0A6A6J2W2_9PLEO</name>
<dbReference type="GeneID" id="54581002"/>
<proteinExistence type="predicted"/>
<dbReference type="EMBL" id="ML987189">
    <property type="protein sequence ID" value="KAF2256908.1"/>
    <property type="molecule type" value="Genomic_DNA"/>
</dbReference>